<dbReference type="InterPro" id="IPR017695">
    <property type="entry name" value="Se-dep_Mo_hydrolase_YqeB"/>
</dbReference>
<evidence type="ECO:0000313" key="2">
    <source>
        <dbReference type="Proteomes" id="UP000449710"/>
    </source>
</evidence>
<accession>A0AA44BFV6</accession>
<proteinExistence type="predicted"/>
<evidence type="ECO:0000313" key="1">
    <source>
        <dbReference type="EMBL" id="NBG89265.1"/>
    </source>
</evidence>
<dbReference type="NCBIfam" id="TIGR03309">
    <property type="entry name" value="matur_yqeB"/>
    <property type="match status" value="1"/>
</dbReference>
<keyword evidence="2" id="KW-1185">Reference proteome</keyword>
<dbReference type="RefSeq" id="WP_160722758.1">
    <property type="nucleotide sequence ID" value="NZ_SUMG01000020.1"/>
</dbReference>
<dbReference type="EMBL" id="SUMG01000020">
    <property type="protein sequence ID" value="NBG89265.1"/>
    <property type="molecule type" value="Genomic_DNA"/>
</dbReference>
<gene>
    <name evidence="1" type="ORF">ISALK_12270</name>
</gene>
<organism evidence="1 2">
    <name type="scientific">Isachenkonia alkalipeptolytica</name>
    <dbReference type="NCBI Taxonomy" id="2565777"/>
    <lineage>
        <taxon>Bacteria</taxon>
        <taxon>Bacillati</taxon>
        <taxon>Bacillota</taxon>
        <taxon>Clostridia</taxon>
        <taxon>Eubacteriales</taxon>
        <taxon>Clostridiaceae</taxon>
        <taxon>Isachenkonia</taxon>
    </lineage>
</organism>
<dbReference type="Proteomes" id="UP000449710">
    <property type="component" value="Unassembled WGS sequence"/>
</dbReference>
<sequence>MDKTKVLIRGGGDLASAVALRLANVGFTVVIAELEKPLCIRRTVSFSEAIIAGAVDLEGVKGIKVHTADIENWLRKPSKGQVAVVSDPKLQSLAIIKPDVFIEGTLRKKIDGAIKDFAPITIALGPGFEAPKDVDAVIETNRGHHLGRVYYEGMAMADTGIPGIIMGYGKERVLYAKADGSIIKSKEIGAVVEKGETVAEVLTQRGERVPVQAKISGVLRGMIPRGEVQKGLKIGDVDPRKDITFIHSVSDKGRTISGGVLEAILHLKNKQGSGINPCKDRIERRR</sequence>
<protein>
    <submittedName>
        <fullName evidence="1">EF2563 family selenium-dependent molybdenum hydroxylase system protein</fullName>
    </submittedName>
</protein>
<dbReference type="AlphaFoldDB" id="A0AA44BFV6"/>
<comment type="caution">
    <text evidence="1">The sequence shown here is derived from an EMBL/GenBank/DDBJ whole genome shotgun (WGS) entry which is preliminary data.</text>
</comment>
<reference evidence="1 2" key="1">
    <citation type="submission" date="2019-04" db="EMBL/GenBank/DDBJ databases">
        <title>Isachenkonia alkalipeptolytica gen. nov. sp. nov. a new anaerobic, alkiliphilic organothrophic bacterium capable to reduce synthesized ferrihydrite isolated from a soda lake.</title>
        <authorList>
            <person name="Toshchakov S.V."/>
            <person name="Zavarzina D.G."/>
            <person name="Zhilina T.N."/>
            <person name="Kostrikina N.A."/>
            <person name="Kublanov I.V."/>
        </authorList>
    </citation>
    <scope>NUCLEOTIDE SEQUENCE [LARGE SCALE GENOMIC DNA]</scope>
    <source>
        <strain evidence="1 2">Z-1701</strain>
    </source>
</reference>
<name>A0AA44BFV6_9CLOT</name>